<feature type="region of interest" description="Disordered" evidence="4">
    <location>
        <begin position="973"/>
        <end position="1115"/>
    </location>
</feature>
<gene>
    <name evidence="8" type="ORF">KP79_PYT01411</name>
</gene>
<name>A0A210QCQ1_MIZYE</name>
<dbReference type="Pfam" id="PF25321">
    <property type="entry name" value="PH_RASGAP"/>
    <property type="match status" value="1"/>
</dbReference>
<dbReference type="Gene3D" id="2.60.40.150">
    <property type="entry name" value="C2 domain"/>
    <property type="match status" value="1"/>
</dbReference>
<feature type="compositionally biased region" description="Polar residues" evidence="4">
    <location>
        <begin position="213"/>
        <end position="225"/>
    </location>
</feature>
<dbReference type="EMBL" id="NEDP02004169">
    <property type="protein sequence ID" value="OWF46518.1"/>
    <property type="molecule type" value="Genomic_DNA"/>
</dbReference>
<proteinExistence type="predicted"/>
<dbReference type="PANTHER" id="PTHR10194">
    <property type="entry name" value="RAS GTPASE-ACTIVATING PROTEINS"/>
    <property type="match status" value="1"/>
</dbReference>
<dbReference type="OrthoDB" id="5572587at2759"/>
<dbReference type="InterPro" id="IPR021887">
    <property type="entry name" value="DAB2P_C"/>
</dbReference>
<dbReference type="InterPro" id="IPR011993">
    <property type="entry name" value="PH-like_dom_sf"/>
</dbReference>
<accession>A0A210QCQ1</accession>
<keyword evidence="3" id="KW-0175">Coiled coil</keyword>
<sequence length="1375" mass="155952">MACISEKVVIPFPSRIVGWLNVWDTDHEVERHLDSSRTRIPWEPYFLVLRQDLMTLTCHKQEEGADDQPSLREVPTVRLDGDKREFDKRWGYEALESIKENAIQHEHHCHQLTPLIERDILHCIHSTTLLTPDRYCHQSRLIDCNESLPDSSYEKIVHERRGSMPLVSAGLDEENMDTTSTPSKIANFFMRKGFKTNLKRTKSVTKLDRKRSASNISDNDTNGSIVGSLKRTMSLGRLTRKRNRQQPPFETSAPQNHHSLSIINSRIRSSRSHESLLTNSVTMHSIDLASQELDIKPLHSSILGQDHCFQLATSNGSKYISCRTAEEREKWLGSLRKTVQPNQDNVRRTDNSLKLWVKEAKNVPSKKRYFCEICLDKTLYARTSSKTKADMLFWGEHFEFNNLPPLEIVTVNLFREADKKKKKDKNCLIGYVNIPVADICNRQFVEKWYTTSSGTVGKIGKENKSELPLVRLKARFHVVEILPMELYQDFTQYLSRDYCKLCEVLEQIVSVREKEELATTMIHIMQKLEKAKDFLSDVIMAEISQLENQNLTFRGNTIGTKAMEAYMKLVGEKYLHDTLSETVRTIIDSEDDCEVDPTKVMNPAQLTSHQRLLDMYCEMVLAKIINSHCYFPCELREVFSSFRDHCDRTSKGDFGDNLISASIFLRFLCPAILSPSLFNLTQEYPPDKAARNLTLIAKTVQTLANFSKFGGKEEFMTFMNEFLERQWGSMRGFLQQISSTERSNQFLEFDGYIDLGKELSVLHSLLLENLEKADKETVAKLGKLPSILESLSQALDDPEVEKRLPVKPNRKSQIYDNLVHTPQAGTSPTEVLREMLRHCGEEDIPVLSGRRGTKPGSVNSSFDGSTGGSRNPARHLNTSDDYVMIRALNSRNESEVSDVSVSSRSNTLETNQSWNEIVNAAEGLNNGEYIDLLSYIDEDPQNSSMELEHNMNGSQMSISQISTIASSGYQSFGYSQSNSPVESSNAQDGNSRDYSSKSPSGHHHPMQPLSFSNPMYRHIHSSLSGSQHGGTPTPMQQGSTSSGSLSSEEDSNTVKHRSPIKHAERVESTSSTYSSNGNADPLRNLAPKLSSSSSSESLQEHERHRFSRSLSSPNNDPVKFSLDFHSSCPSHIFEDFNNSNVSSSTNVNNSYSLSRAPSRPHELLHTGSVDFTYMRQKYGDQMRRTATDSRISQNSTPVHTHSDSGVSVSSNNRGQMSPEDSPAHRRLSPQTTVHMGIRSVQRKIHEQEKTKQEYEQEVEVLKQQVVDAQRRLQTAEKMLQEQQSGTNLLVEDWQLRLEESEERMKKQQNDKDDQMKHIIQRFVCTVHATLHSATCRASYLYMVLGGCCLASLDGFTHTITGEESRTVLLTLYGGY</sequence>
<evidence type="ECO:0000256" key="4">
    <source>
        <dbReference type="SAM" id="MobiDB-lite"/>
    </source>
</evidence>
<evidence type="ECO:0000256" key="3">
    <source>
        <dbReference type="SAM" id="Coils"/>
    </source>
</evidence>
<evidence type="ECO:0000256" key="2">
    <source>
        <dbReference type="ARBA" id="ARBA00022553"/>
    </source>
</evidence>
<dbReference type="InterPro" id="IPR008936">
    <property type="entry name" value="Rho_GTPase_activation_prot"/>
</dbReference>
<keyword evidence="2" id="KW-0597">Phosphoprotein</keyword>
<evidence type="ECO:0000313" key="9">
    <source>
        <dbReference type="Proteomes" id="UP000242188"/>
    </source>
</evidence>
<dbReference type="Gene3D" id="2.30.29.30">
    <property type="entry name" value="Pleckstrin-homology domain (PH domain)/Phosphotyrosine-binding domain (PTB)"/>
    <property type="match status" value="1"/>
</dbReference>
<feature type="compositionally biased region" description="Polar residues" evidence="4">
    <location>
        <begin position="980"/>
        <end position="989"/>
    </location>
</feature>
<feature type="domain" description="C2" evidence="6">
    <location>
        <begin position="331"/>
        <end position="449"/>
    </location>
</feature>
<dbReference type="GO" id="GO:0005096">
    <property type="term" value="F:GTPase activator activity"/>
    <property type="evidence" value="ECO:0007669"/>
    <property type="project" value="UniProtKB-KW"/>
</dbReference>
<feature type="region of interest" description="Disordered" evidence="4">
    <location>
        <begin position="205"/>
        <end position="225"/>
    </location>
</feature>
<dbReference type="Proteomes" id="UP000242188">
    <property type="component" value="Unassembled WGS sequence"/>
</dbReference>
<dbReference type="SMART" id="SM00233">
    <property type="entry name" value="PH"/>
    <property type="match status" value="1"/>
</dbReference>
<dbReference type="SUPFAM" id="SSF48350">
    <property type="entry name" value="GTPase activation domain, GAP"/>
    <property type="match status" value="1"/>
</dbReference>
<dbReference type="PROSITE" id="PS50003">
    <property type="entry name" value="PH_DOMAIN"/>
    <property type="match status" value="1"/>
</dbReference>
<evidence type="ECO:0000259" key="7">
    <source>
        <dbReference type="PROSITE" id="PS50018"/>
    </source>
</evidence>
<feature type="compositionally biased region" description="Polar residues" evidence="4">
    <location>
        <begin position="1021"/>
        <end position="1037"/>
    </location>
</feature>
<keyword evidence="9" id="KW-1185">Reference proteome</keyword>
<dbReference type="PROSITE" id="PS00509">
    <property type="entry name" value="RAS_GTPASE_ACTIV_1"/>
    <property type="match status" value="1"/>
</dbReference>
<organism evidence="8 9">
    <name type="scientific">Mizuhopecten yessoensis</name>
    <name type="common">Japanese scallop</name>
    <name type="synonym">Patinopecten yessoensis</name>
    <dbReference type="NCBI Taxonomy" id="6573"/>
    <lineage>
        <taxon>Eukaryota</taxon>
        <taxon>Metazoa</taxon>
        <taxon>Spiralia</taxon>
        <taxon>Lophotrochozoa</taxon>
        <taxon>Mollusca</taxon>
        <taxon>Bivalvia</taxon>
        <taxon>Autobranchia</taxon>
        <taxon>Pteriomorphia</taxon>
        <taxon>Pectinida</taxon>
        <taxon>Pectinoidea</taxon>
        <taxon>Pectinidae</taxon>
        <taxon>Mizuhopecten</taxon>
    </lineage>
</organism>
<reference evidence="8 9" key="1">
    <citation type="journal article" date="2017" name="Nat. Ecol. Evol.">
        <title>Scallop genome provides insights into evolution of bilaterian karyotype and development.</title>
        <authorList>
            <person name="Wang S."/>
            <person name="Zhang J."/>
            <person name="Jiao W."/>
            <person name="Li J."/>
            <person name="Xun X."/>
            <person name="Sun Y."/>
            <person name="Guo X."/>
            <person name="Huan P."/>
            <person name="Dong B."/>
            <person name="Zhang L."/>
            <person name="Hu X."/>
            <person name="Sun X."/>
            <person name="Wang J."/>
            <person name="Zhao C."/>
            <person name="Wang Y."/>
            <person name="Wang D."/>
            <person name="Huang X."/>
            <person name="Wang R."/>
            <person name="Lv J."/>
            <person name="Li Y."/>
            <person name="Zhang Z."/>
            <person name="Liu B."/>
            <person name="Lu W."/>
            <person name="Hui Y."/>
            <person name="Liang J."/>
            <person name="Zhou Z."/>
            <person name="Hou R."/>
            <person name="Li X."/>
            <person name="Liu Y."/>
            <person name="Li H."/>
            <person name="Ning X."/>
            <person name="Lin Y."/>
            <person name="Zhao L."/>
            <person name="Xing Q."/>
            <person name="Dou J."/>
            <person name="Li Y."/>
            <person name="Mao J."/>
            <person name="Guo H."/>
            <person name="Dou H."/>
            <person name="Li T."/>
            <person name="Mu C."/>
            <person name="Jiang W."/>
            <person name="Fu Q."/>
            <person name="Fu X."/>
            <person name="Miao Y."/>
            <person name="Liu J."/>
            <person name="Yu Q."/>
            <person name="Li R."/>
            <person name="Liao H."/>
            <person name="Li X."/>
            <person name="Kong Y."/>
            <person name="Jiang Z."/>
            <person name="Chourrout D."/>
            <person name="Li R."/>
            <person name="Bao Z."/>
        </authorList>
    </citation>
    <scope>NUCLEOTIDE SEQUENCE [LARGE SCALE GENOMIC DNA]</scope>
    <source>
        <strain evidence="8 9">PY_sf001</strain>
    </source>
</reference>
<dbReference type="SUPFAM" id="SSF49562">
    <property type="entry name" value="C2 domain (Calcium/lipid-binding domain, CaLB)"/>
    <property type="match status" value="1"/>
</dbReference>
<feature type="domain" description="Ras-GAP" evidence="7">
    <location>
        <begin position="513"/>
        <end position="705"/>
    </location>
</feature>
<comment type="caution">
    <text evidence="8">The sequence shown here is derived from an EMBL/GenBank/DDBJ whole genome shotgun (WGS) entry which is preliminary data.</text>
</comment>
<dbReference type="Pfam" id="PF00168">
    <property type="entry name" value="C2"/>
    <property type="match status" value="1"/>
</dbReference>
<dbReference type="Gene3D" id="1.10.506.10">
    <property type="entry name" value="GTPase Activation - p120gap, domain 1"/>
    <property type="match status" value="2"/>
</dbReference>
<evidence type="ECO:0000259" key="6">
    <source>
        <dbReference type="PROSITE" id="PS50004"/>
    </source>
</evidence>
<protein>
    <submittedName>
        <fullName evidence="8">Disabled-like 2-interacting protein</fullName>
    </submittedName>
</protein>
<dbReference type="SMART" id="SM00239">
    <property type="entry name" value="C2"/>
    <property type="match status" value="1"/>
</dbReference>
<feature type="region of interest" description="Disordered" evidence="4">
    <location>
        <begin position="845"/>
        <end position="878"/>
    </location>
</feature>
<dbReference type="InterPro" id="IPR057606">
    <property type="entry name" value="SynGAP1-like_PH"/>
</dbReference>
<dbReference type="SUPFAM" id="SSF50729">
    <property type="entry name" value="PH domain-like"/>
    <property type="match status" value="1"/>
</dbReference>
<feature type="domain" description="PH" evidence="5">
    <location>
        <begin position="231"/>
        <end position="340"/>
    </location>
</feature>
<dbReference type="STRING" id="6573.A0A210QCQ1"/>
<dbReference type="InterPro" id="IPR001849">
    <property type="entry name" value="PH_domain"/>
</dbReference>
<feature type="coiled-coil region" evidence="3">
    <location>
        <begin position="1237"/>
        <end position="1317"/>
    </location>
</feature>
<feature type="compositionally biased region" description="Polar residues" evidence="4">
    <location>
        <begin position="1188"/>
        <end position="1215"/>
    </location>
</feature>
<feature type="compositionally biased region" description="Polar residues" evidence="4">
    <location>
        <begin position="1068"/>
        <end position="1078"/>
    </location>
</feature>
<dbReference type="Pfam" id="PF12004">
    <property type="entry name" value="DAB2P_C"/>
    <property type="match status" value="1"/>
</dbReference>
<dbReference type="InterPro" id="IPR035892">
    <property type="entry name" value="C2_domain_sf"/>
</dbReference>
<dbReference type="PANTHER" id="PTHR10194:SF60">
    <property type="entry name" value="RAS GTPASE-ACTIVATING PROTEIN RASKOL"/>
    <property type="match status" value="1"/>
</dbReference>
<evidence type="ECO:0000256" key="1">
    <source>
        <dbReference type="ARBA" id="ARBA00022468"/>
    </source>
</evidence>
<evidence type="ECO:0000259" key="5">
    <source>
        <dbReference type="PROSITE" id="PS50003"/>
    </source>
</evidence>
<dbReference type="InterPro" id="IPR000008">
    <property type="entry name" value="C2_dom"/>
</dbReference>
<dbReference type="InterPro" id="IPR039360">
    <property type="entry name" value="Ras_GTPase"/>
</dbReference>
<dbReference type="InterPro" id="IPR001936">
    <property type="entry name" value="RasGAP_dom"/>
</dbReference>
<keyword evidence="1" id="KW-0343">GTPase activation</keyword>
<dbReference type="SMART" id="SM00323">
    <property type="entry name" value="RasGAP"/>
    <property type="match status" value="1"/>
</dbReference>
<dbReference type="PROSITE" id="PS50004">
    <property type="entry name" value="C2"/>
    <property type="match status" value="1"/>
</dbReference>
<dbReference type="CDD" id="cd05136">
    <property type="entry name" value="RasGAP_DAB2IP"/>
    <property type="match status" value="1"/>
</dbReference>
<dbReference type="Pfam" id="PF00616">
    <property type="entry name" value="RasGAP"/>
    <property type="match status" value="2"/>
</dbReference>
<dbReference type="PROSITE" id="PS50018">
    <property type="entry name" value="RAS_GTPASE_ACTIV_2"/>
    <property type="match status" value="1"/>
</dbReference>
<feature type="region of interest" description="Disordered" evidence="4">
    <location>
        <begin position="1183"/>
        <end position="1231"/>
    </location>
</feature>
<dbReference type="CDD" id="cd04013">
    <property type="entry name" value="C2_SynGAP_like"/>
    <property type="match status" value="1"/>
</dbReference>
<dbReference type="InterPro" id="IPR023152">
    <property type="entry name" value="RasGAP_CS"/>
</dbReference>
<evidence type="ECO:0000313" key="8">
    <source>
        <dbReference type="EMBL" id="OWF46518.1"/>
    </source>
</evidence>